<evidence type="ECO:0000313" key="3">
    <source>
        <dbReference type="Proteomes" id="UP000557872"/>
    </source>
</evidence>
<feature type="chain" id="PRO_5032425618" description="PEP-CTERM protein-sorting domain-containing protein" evidence="1">
    <location>
        <begin position="20"/>
        <end position="145"/>
    </location>
</feature>
<organism evidence="2 3">
    <name type="scientific">Oceaniferula marina</name>
    <dbReference type="NCBI Taxonomy" id="2748318"/>
    <lineage>
        <taxon>Bacteria</taxon>
        <taxon>Pseudomonadati</taxon>
        <taxon>Verrucomicrobiota</taxon>
        <taxon>Verrucomicrobiia</taxon>
        <taxon>Verrucomicrobiales</taxon>
        <taxon>Verrucomicrobiaceae</taxon>
        <taxon>Oceaniferula</taxon>
    </lineage>
</organism>
<dbReference type="RefSeq" id="WP_178932429.1">
    <property type="nucleotide sequence ID" value="NZ_JACBAZ010000003.1"/>
</dbReference>
<dbReference type="EMBL" id="JACBAZ010000003">
    <property type="protein sequence ID" value="NWK55893.1"/>
    <property type="molecule type" value="Genomic_DNA"/>
</dbReference>
<keyword evidence="3" id="KW-1185">Reference proteome</keyword>
<protein>
    <recommendedName>
        <fullName evidence="4">PEP-CTERM protein-sorting domain-containing protein</fullName>
    </recommendedName>
</protein>
<evidence type="ECO:0008006" key="4">
    <source>
        <dbReference type="Google" id="ProtNLM"/>
    </source>
</evidence>
<keyword evidence="1" id="KW-0732">Signal</keyword>
<name>A0A851GEB8_9BACT</name>
<sequence>MKYWFSLVWTISTITGAQAASICCPLNGQAAISVLCDQPQISTVVEQRSFVPIPVQPIAIIDPVDIVQVTYSCGLAESSVEIESWQESFPLLAPVEHAVTITAPNFTIGQTETIENFSQFGVVPEPSTATLGVISLILLWRRRMP</sequence>
<proteinExistence type="predicted"/>
<evidence type="ECO:0000256" key="1">
    <source>
        <dbReference type="SAM" id="SignalP"/>
    </source>
</evidence>
<comment type="caution">
    <text evidence="2">The sequence shown here is derived from an EMBL/GenBank/DDBJ whole genome shotgun (WGS) entry which is preliminary data.</text>
</comment>
<feature type="signal peptide" evidence="1">
    <location>
        <begin position="1"/>
        <end position="19"/>
    </location>
</feature>
<dbReference type="Proteomes" id="UP000557872">
    <property type="component" value="Unassembled WGS sequence"/>
</dbReference>
<accession>A0A851GEB8</accession>
<gene>
    <name evidence="2" type="ORF">HW115_09740</name>
</gene>
<reference evidence="2 3" key="1">
    <citation type="submission" date="2020-07" db="EMBL/GenBank/DDBJ databases">
        <title>Roseicoccus Jingziensis gen. nov., sp. nov., isolated from coastal seawater.</title>
        <authorList>
            <person name="Feng X."/>
        </authorList>
    </citation>
    <scope>NUCLEOTIDE SEQUENCE [LARGE SCALE GENOMIC DNA]</scope>
    <source>
        <strain evidence="2 3">N1E253</strain>
    </source>
</reference>
<evidence type="ECO:0000313" key="2">
    <source>
        <dbReference type="EMBL" id="NWK55893.1"/>
    </source>
</evidence>
<dbReference type="AlphaFoldDB" id="A0A851GEB8"/>